<dbReference type="CDD" id="cd07035">
    <property type="entry name" value="TPP_PYR_POX_like"/>
    <property type="match status" value="1"/>
</dbReference>
<feature type="domain" description="Thiamine pyrophosphate enzyme N-terminal TPP-binding" evidence="5">
    <location>
        <begin position="28"/>
        <end position="124"/>
    </location>
</feature>
<keyword evidence="4 6" id="KW-0456">Lyase</keyword>
<evidence type="ECO:0000259" key="5">
    <source>
        <dbReference type="Pfam" id="PF02776"/>
    </source>
</evidence>
<dbReference type="InterPro" id="IPR029061">
    <property type="entry name" value="THDP-binding"/>
</dbReference>
<dbReference type="InterPro" id="IPR012001">
    <property type="entry name" value="Thiamin_PyroP_enz_TPP-bd_dom"/>
</dbReference>
<feature type="non-terminal residue" evidence="6">
    <location>
        <position position="1"/>
    </location>
</feature>
<keyword evidence="7" id="KW-1185">Reference proteome</keyword>
<dbReference type="OrthoDB" id="10006023at2759"/>
<dbReference type="AlphaFoldDB" id="V8NPY6"/>
<dbReference type="GO" id="GO:0030976">
    <property type="term" value="F:thiamine pyrophosphate binding"/>
    <property type="evidence" value="ECO:0007669"/>
    <property type="project" value="InterPro"/>
</dbReference>
<dbReference type="Gene3D" id="3.40.50.970">
    <property type="match status" value="1"/>
</dbReference>
<organism evidence="6 7">
    <name type="scientific">Ophiophagus hannah</name>
    <name type="common">King cobra</name>
    <name type="synonym">Naja hannah</name>
    <dbReference type="NCBI Taxonomy" id="8665"/>
    <lineage>
        <taxon>Eukaryota</taxon>
        <taxon>Metazoa</taxon>
        <taxon>Chordata</taxon>
        <taxon>Craniata</taxon>
        <taxon>Vertebrata</taxon>
        <taxon>Euteleostomi</taxon>
        <taxon>Lepidosauria</taxon>
        <taxon>Squamata</taxon>
        <taxon>Bifurcata</taxon>
        <taxon>Unidentata</taxon>
        <taxon>Episquamata</taxon>
        <taxon>Toxicofera</taxon>
        <taxon>Serpentes</taxon>
        <taxon>Colubroidea</taxon>
        <taxon>Elapidae</taxon>
        <taxon>Elapinae</taxon>
        <taxon>Ophiophagus</taxon>
    </lineage>
</organism>
<evidence type="ECO:0000256" key="1">
    <source>
        <dbReference type="ARBA" id="ARBA00001964"/>
    </source>
</evidence>
<sequence>MVFTCTYYKKLQMFIIFSVNIYGVIRPKIEYMFGIVGIPITEVAIAAQASGIKYIGMRNEQAASFAASAVGYLTARPGVCLVVSGPGLVNALAGMANANMNCWPLIVIGGSSDRNQETMGAFQEFP</sequence>
<evidence type="ECO:0000256" key="4">
    <source>
        <dbReference type="ARBA" id="ARBA00023239"/>
    </source>
</evidence>
<dbReference type="GO" id="GO:0016829">
    <property type="term" value="F:lyase activity"/>
    <property type="evidence" value="ECO:0007669"/>
    <property type="project" value="UniProtKB-KW"/>
</dbReference>
<evidence type="ECO:0000313" key="7">
    <source>
        <dbReference type="Proteomes" id="UP000018936"/>
    </source>
</evidence>
<dbReference type="PANTHER" id="PTHR43710">
    <property type="entry name" value="2-HYDROXYACYL-COA LYASE"/>
    <property type="match status" value="1"/>
</dbReference>
<accession>V8NPY6</accession>
<evidence type="ECO:0000256" key="3">
    <source>
        <dbReference type="ARBA" id="ARBA00022842"/>
    </source>
</evidence>
<dbReference type="SUPFAM" id="SSF52518">
    <property type="entry name" value="Thiamin diphosphate-binding fold (THDP-binding)"/>
    <property type="match status" value="1"/>
</dbReference>
<dbReference type="InterPro" id="IPR045025">
    <property type="entry name" value="HACL1-like"/>
</dbReference>
<dbReference type="GO" id="GO:0001561">
    <property type="term" value="P:fatty acid alpha-oxidation"/>
    <property type="evidence" value="ECO:0007669"/>
    <property type="project" value="TreeGrafter"/>
</dbReference>
<reference evidence="6 7" key="1">
    <citation type="journal article" date="2013" name="Proc. Natl. Acad. Sci. U.S.A.">
        <title>The king cobra genome reveals dynamic gene evolution and adaptation in the snake venom system.</title>
        <authorList>
            <person name="Vonk F.J."/>
            <person name="Casewell N.R."/>
            <person name="Henkel C.V."/>
            <person name="Heimberg A.M."/>
            <person name="Jansen H.J."/>
            <person name="McCleary R.J."/>
            <person name="Kerkkamp H.M."/>
            <person name="Vos R.A."/>
            <person name="Guerreiro I."/>
            <person name="Calvete J.J."/>
            <person name="Wuster W."/>
            <person name="Woods A.E."/>
            <person name="Logan J.M."/>
            <person name="Harrison R.A."/>
            <person name="Castoe T.A."/>
            <person name="de Koning A.P."/>
            <person name="Pollock D.D."/>
            <person name="Yandell M."/>
            <person name="Calderon D."/>
            <person name="Renjifo C."/>
            <person name="Currier R.B."/>
            <person name="Salgado D."/>
            <person name="Pla D."/>
            <person name="Sanz L."/>
            <person name="Hyder A.S."/>
            <person name="Ribeiro J.M."/>
            <person name="Arntzen J.W."/>
            <person name="van den Thillart G.E."/>
            <person name="Boetzer M."/>
            <person name="Pirovano W."/>
            <person name="Dirks R.P."/>
            <person name="Spaink H.P."/>
            <person name="Duboule D."/>
            <person name="McGlinn E."/>
            <person name="Kini R.M."/>
            <person name="Richardson M.K."/>
        </authorList>
    </citation>
    <scope>NUCLEOTIDE SEQUENCE</scope>
    <source>
        <tissue evidence="6">Blood</tissue>
    </source>
</reference>
<dbReference type="EMBL" id="AZIM01002447">
    <property type="protein sequence ID" value="ETE64001.1"/>
    <property type="molecule type" value="Genomic_DNA"/>
</dbReference>
<gene>
    <name evidence="6" type="primary">HACL1</name>
    <name evidence="6" type="ORF">L345_10232</name>
</gene>
<evidence type="ECO:0000256" key="2">
    <source>
        <dbReference type="ARBA" id="ARBA00022723"/>
    </source>
</evidence>
<dbReference type="Proteomes" id="UP000018936">
    <property type="component" value="Unassembled WGS sequence"/>
</dbReference>
<proteinExistence type="predicted"/>
<keyword evidence="2" id="KW-0479">Metal-binding</keyword>
<comment type="cofactor">
    <cofactor evidence="1">
        <name>thiamine diphosphate</name>
        <dbReference type="ChEBI" id="CHEBI:58937"/>
    </cofactor>
</comment>
<dbReference type="PANTHER" id="PTHR43710:SF2">
    <property type="entry name" value="2-HYDROXYACYL-COA LYASE 1"/>
    <property type="match status" value="1"/>
</dbReference>
<dbReference type="Pfam" id="PF02776">
    <property type="entry name" value="TPP_enzyme_N"/>
    <property type="match status" value="1"/>
</dbReference>
<keyword evidence="3" id="KW-0460">Magnesium</keyword>
<dbReference type="GO" id="GO:0046872">
    <property type="term" value="F:metal ion binding"/>
    <property type="evidence" value="ECO:0007669"/>
    <property type="project" value="UniProtKB-KW"/>
</dbReference>
<comment type="caution">
    <text evidence="6">The sequence shown here is derived from an EMBL/GenBank/DDBJ whole genome shotgun (WGS) entry which is preliminary data.</text>
</comment>
<dbReference type="GO" id="GO:0005777">
    <property type="term" value="C:peroxisome"/>
    <property type="evidence" value="ECO:0007669"/>
    <property type="project" value="TreeGrafter"/>
</dbReference>
<protein>
    <submittedName>
        <fullName evidence="6">2-hydroxyacyl-CoA lyase 1</fullName>
    </submittedName>
</protein>
<evidence type="ECO:0000313" key="6">
    <source>
        <dbReference type="EMBL" id="ETE64001.1"/>
    </source>
</evidence>
<name>V8NPY6_OPHHA</name>
<feature type="non-terminal residue" evidence="6">
    <location>
        <position position="126"/>
    </location>
</feature>